<keyword evidence="3" id="KW-0378">Hydrolase</keyword>
<proteinExistence type="predicted"/>
<dbReference type="PANTHER" id="PTHR11935:SF94">
    <property type="entry name" value="TENZING NORGAY, ISOFORM C"/>
    <property type="match status" value="1"/>
</dbReference>
<name>A0AAD5U1L9_9FUNG</name>
<evidence type="ECO:0000313" key="9">
    <source>
        <dbReference type="Proteomes" id="UP001211065"/>
    </source>
</evidence>
<evidence type="ECO:0000256" key="5">
    <source>
        <dbReference type="ARBA" id="ARBA00031044"/>
    </source>
</evidence>
<dbReference type="Pfam" id="PF16123">
    <property type="entry name" value="HAGH_C"/>
    <property type="match status" value="1"/>
</dbReference>
<evidence type="ECO:0000256" key="3">
    <source>
        <dbReference type="ARBA" id="ARBA00022801"/>
    </source>
</evidence>
<evidence type="ECO:0000256" key="4">
    <source>
        <dbReference type="ARBA" id="ARBA00022833"/>
    </source>
</evidence>
<dbReference type="InterPro" id="IPR036866">
    <property type="entry name" value="RibonucZ/Hydroxyglut_hydro"/>
</dbReference>
<dbReference type="InterPro" id="IPR032282">
    <property type="entry name" value="HAGH_C"/>
</dbReference>
<organism evidence="8 9">
    <name type="scientific">Clydaea vesicula</name>
    <dbReference type="NCBI Taxonomy" id="447962"/>
    <lineage>
        <taxon>Eukaryota</taxon>
        <taxon>Fungi</taxon>
        <taxon>Fungi incertae sedis</taxon>
        <taxon>Chytridiomycota</taxon>
        <taxon>Chytridiomycota incertae sedis</taxon>
        <taxon>Chytridiomycetes</taxon>
        <taxon>Lobulomycetales</taxon>
        <taxon>Lobulomycetaceae</taxon>
        <taxon>Clydaea</taxon>
    </lineage>
</organism>
<dbReference type="Proteomes" id="UP001211065">
    <property type="component" value="Unassembled WGS sequence"/>
</dbReference>
<feature type="domain" description="Hydroxyacylglutathione hydrolase C-terminal" evidence="7">
    <location>
        <begin position="251"/>
        <end position="313"/>
    </location>
</feature>
<evidence type="ECO:0000256" key="6">
    <source>
        <dbReference type="SAM" id="Phobius"/>
    </source>
</evidence>
<dbReference type="GO" id="GO:0046872">
    <property type="term" value="F:metal ion binding"/>
    <property type="evidence" value="ECO:0007669"/>
    <property type="project" value="UniProtKB-KW"/>
</dbReference>
<dbReference type="EMBL" id="JADGJW010000226">
    <property type="protein sequence ID" value="KAJ3221505.1"/>
    <property type="molecule type" value="Genomic_DNA"/>
</dbReference>
<dbReference type="InterPro" id="IPR035680">
    <property type="entry name" value="Clx_II_MBL"/>
</dbReference>
<dbReference type="AlphaFoldDB" id="A0AAD5U1L9"/>
<feature type="transmembrane region" description="Helical" evidence="6">
    <location>
        <begin position="6"/>
        <end position="26"/>
    </location>
</feature>
<dbReference type="GO" id="GO:0004416">
    <property type="term" value="F:hydroxyacylglutathione hydrolase activity"/>
    <property type="evidence" value="ECO:0007669"/>
    <property type="project" value="UniProtKB-EC"/>
</dbReference>
<accession>A0AAD5U1L9</accession>
<keyword evidence="6" id="KW-1133">Transmembrane helix</keyword>
<dbReference type="SUPFAM" id="SSF56281">
    <property type="entry name" value="Metallo-hydrolase/oxidoreductase"/>
    <property type="match status" value="1"/>
</dbReference>
<sequence>MKNLLTYIKTTAMGYIMNSTLIYYYFRLKSTPLLFKYEKPVNFQGRNPHCKIFKGNTFISEDFEIIPVPYFEDNYSYLIFDLKFLTCVVVDPGDPQLILNMLVQENWDHSAGNLSLLNGLKLFQKHFEGIKVYGGLKDFSGFFTKWYTGVKNFVNDKDEIYVGRLCFKVFETNWHTSGHSMYLFDPIKSLNLKENNDELALSYPCSLFCGDSFFSGGIGMFFEGSSVDLHNFFTTSFQKIPTTTLLWPGHEYAFTNFQFAKEVEPNNLAIQFRLKDVKHLKYINSSSVPTTLAQESQFNPFLRIHGQAAKIVAAKRGTLISDYGGGGPEEIYSSVKNLLSERVKKIEEELKDELKKKWKRVEIREDELLEILVLQCLRVLKSEFIPSKL</sequence>
<dbReference type="Gene3D" id="3.60.15.10">
    <property type="entry name" value="Ribonuclease Z/Hydroxyacylglutathione hydrolase-like"/>
    <property type="match status" value="1"/>
</dbReference>
<keyword evidence="9" id="KW-1185">Reference proteome</keyword>
<reference evidence="8" key="1">
    <citation type="submission" date="2020-05" db="EMBL/GenBank/DDBJ databases">
        <title>Phylogenomic resolution of chytrid fungi.</title>
        <authorList>
            <person name="Stajich J.E."/>
            <person name="Amses K."/>
            <person name="Simmons R."/>
            <person name="Seto K."/>
            <person name="Myers J."/>
            <person name="Bonds A."/>
            <person name="Quandt C.A."/>
            <person name="Barry K."/>
            <person name="Liu P."/>
            <person name="Grigoriev I."/>
            <person name="Longcore J.E."/>
            <person name="James T.Y."/>
        </authorList>
    </citation>
    <scope>NUCLEOTIDE SEQUENCE</scope>
    <source>
        <strain evidence="8">JEL0476</strain>
    </source>
</reference>
<dbReference type="CDD" id="cd07723">
    <property type="entry name" value="hydroxyacylglutathione_hydrolase_MBL-fold"/>
    <property type="match status" value="1"/>
</dbReference>
<evidence type="ECO:0000313" key="8">
    <source>
        <dbReference type="EMBL" id="KAJ3221505.1"/>
    </source>
</evidence>
<keyword evidence="6" id="KW-0812">Transmembrane</keyword>
<keyword evidence="6" id="KW-0472">Membrane</keyword>
<dbReference type="PANTHER" id="PTHR11935">
    <property type="entry name" value="BETA LACTAMASE DOMAIN"/>
    <property type="match status" value="1"/>
</dbReference>
<protein>
    <recommendedName>
        <fullName evidence="1">hydroxyacylglutathione hydrolase</fullName>
        <ecNumber evidence="1">3.1.2.6</ecNumber>
    </recommendedName>
    <alternativeName>
        <fullName evidence="5">Glyoxalase II</fullName>
    </alternativeName>
</protein>
<evidence type="ECO:0000256" key="2">
    <source>
        <dbReference type="ARBA" id="ARBA00022723"/>
    </source>
</evidence>
<evidence type="ECO:0000256" key="1">
    <source>
        <dbReference type="ARBA" id="ARBA00011917"/>
    </source>
</evidence>
<keyword evidence="4" id="KW-0862">Zinc</keyword>
<comment type="caution">
    <text evidence="8">The sequence shown here is derived from an EMBL/GenBank/DDBJ whole genome shotgun (WGS) entry which is preliminary data.</text>
</comment>
<gene>
    <name evidence="8" type="ORF">HK099_003450</name>
</gene>
<dbReference type="EC" id="3.1.2.6" evidence="1"/>
<keyword evidence="2" id="KW-0479">Metal-binding</keyword>
<evidence type="ECO:0000259" key="7">
    <source>
        <dbReference type="Pfam" id="PF16123"/>
    </source>
</evidence>